<feature type="transmembrane region" description="Helical" evidence="6">
    <location>
        <begin position="123"/>
        <end position="143"/>
    </location>
</feature>
<dbReference type="InterPro" id="IPR037185">
    <property type="entry name" value="EmrE-like"/>
</dbReference>
<proteinExistence type="inferred from homology"/>
<name>A0A6V8JYH6_9ACTN</name>
<reference evidence="8 9" key="1">
    <citation type="submission" date="2020-03" db="EMBL/GenBank/DDBJ databases">
        <title>Whole genome shotgun sequence of Phytohabitans houttuyneae NBRC 108639.</title>
        <authorList>
            <person name="Komaki H."/>
            <person name="Tamura T."/>
        </authorList>
    </citation>
    <scope>NUCLEOTIDE SEQUENCE [LARGE SCALE GENOMIC DNA]</scope>
    <source>
        <strain evidence="8 9">NBRC 108639</strain>
    </source>
</reference>
<keyword evidence="5 6" id="KW-0472">Membrane</keyword>
<keyword evidence="4 6" id="KW-1133">Transmembrane helix</keyword>
<dbReference type="InterPro" id="IPR000620">
    <property type="entry name" value="EamA_dom"/>
</dbReference>
<protein>
    <submittedName>
        <fullName evidence="8">Membrane protein</fullName>
    </submittedName>
</protein>
<keyword evidence="9" id="KW-1185">Reference proteome</keyword>
<dbReference type="PANTHER" id="PTHR32322:SF2">
    <property type="entry name" value="EAMA DOMAIN-CONTAINING PROTEIN"/>
    <property type="match status" value="1"/>
</dbReference>
<evidence type="ECO:0000256" key="3">
    <source>
        <dbReference type="ARBA" id="ARBA00022692"/>
    </source>
</evidence>
<feature type="transmembrane region" description="Helical" evidence="6">
    <location>
        <begin position="69"/>
        <end position="86"/>
    </location>
</feature>
<feature type="transmembrane region" description="Helical" evidence="6">
    <location>
        <begin position="181"/>
        <end position="203"/>
    </location>
</feature>
<evidence type="ECO:0000256" key="5">
    <source>
        <dbReference type="ARBA" id="ARBA00023136"/>
    </source>
</evidence>
<dbReference type="RefSeq" id="WP_173055386.1">
    <property type="nucleotide sequence ID" value="NZ_BAABGO010000036.1"/>
</dbReference>
<feature type="transmembrane region" description="Helical" evidence="6">
    <location>
        <begin position="92"/>
        <end position="111"/>
    </location>
</feature>
<feature type="transmembrane region" description="Helical" evidence="6">
    <location>
        <begin position="270"/>
        <end position="288"/>
    </location>
</feature>
<organism evidence="8 9">
    <name type="scientific">Phytohabitans houttuyneae</name>
    <dbReference type="NCBI Taxonomy" id="1076126"/>
    <lineage>
        <taxon>Bacteria</taxon>
        <taxon>Bacillati</taxon>
        <taxon>Actinomycetota</taxon>
        <taxon>Actinomycetes</taxon>
        <taxon>Micromonosporales</taxon>
        <taxon>Micromonosporaceae</taxon>
    </lineage>
</organism>
<dbReference type="EMBL" id="BLPF01000001">
    <property type="protein sequence ID" value="GFJ77792.1"/>
    <property type="molecule type" value="Genomic_DNA"/>
</dbReference>
<evidence type="ECO:0000256" key="1">
    <source>
        <dbReference type="ARBA" id="ARBA00004141"/>
    </source>
</evidence>
<dbReference type="Proteomes" id="UP000482800">
    <property type="component" value="Unassembled WGS sequence"/>
</dbReference>
<evidence type="ECO:0000256" key="6">
    <source>
        <dbReference type="SAM" id="Phobius"/>
    </source>
</evidence>
<dbReference type="InterPro" id="IPR050638">
    <property type="entry name" value="AA-Vitamin_Transporters"/>
</dbReference>
<dbReference type="SUPFAM" id="SSF103481">
    <property type="entry name" value="Multidrug resistance efflux transporter EmrE"/>
    <property type="match status" value="2"/>
</dbReference>
<keyword evidence="3 6" id="KW-0812">Transmembrane</keyword>
<dbReference type="PANTHER" id="PTHR32322">
    <property type="entry name" value="INNER MEMBRANE TRANSPORTER"/>
    <property type="match status" value="1"/>
</dbReference>
<accession>A0A6V8JYH6</accession>
<comment type="similarity">
    <text evidence="2">Belongs to the EamA transporter family.</text>
</comment>
<feature type="transmembrane region" description="Helical" evidence="6">
    <location>
        <begin position="244"/>
        <end position="264"/>
    </location>
</feature>
<dbReference type="GO" id="GO:0016020">
    <property type="term" value="C:membrane"/>
    <property type="evidence" value="ECO:0007669"/>
    <property type="project" value="UniProtKB-SubCell"/>
</dbReference>
<feature type="transmembrane region" description="Helical" evidence="6">
    <location>
        <begin position="149"/>
        <end position="169"/>
    </location>
</feature>
<evidence type="ECO:0000259" key="7">
    <source>
        <dbReference type="Pfam" id="PF00892"/>
    </source>
</evidence>
<feature type="domain" description="EamA" evidence="7">
    <location>
        <begin position="4"/>
        <end position="138"/>
    </location>
</feature>
<feature type="domain" description="EamA" evidence="7">
    <location>
        <begin position="150"/>
        <end position="285"/>
    </location>
</feature>
<dbReference type="AlphaFoldDB" id="A0A6V8JYH6"/>
<evidence type="ECO:0000313" key="9">
    <source>
        <dbReference type="Proteomes" id="UP000482800"/>
    </source>
</evidence>
<comment type="caution">
    <text evidence="8">The sequence shown here is derived from an EMBL/GenBank/DDBJ whole genome shotgun (WGS) entry which is preliminary data.</text>
</comment>
<dbReference type="Pfam" id="PF00892">
    <property type="entry name" value="EamA"/>
    <property type="match status" value="2"/>
</dbReference>
<evidence type="ECO:0000256" key="2">
    <source>
        <dbReference type="ARBA" id="ARBA00007362"/>
    </source>
</evidence>
<feature type="transmembrane region" description="Helical" evidence="6">
    <location>
        <begin position="36"/>
        <end position="53"/>
    </location>
</feature>
<gene>
    <name evidence="8" type="ORF">Phou_019720</name>
</gene>
<comment type="subcellular location">
    <subcellularLocation>
        <location evidence="1">Membrane</location>
        <topology evidence="1">Multi-pass membrane protein</topology>
    </subcellularLocation>
</comment>
<evidence type="ECO:0000256" key="4">
    <source>
        <dbReference type="ARBA" id="ARBA00022989"/>
    </source>
</evidence>
<reference evidence="8 9" key="2">
    <citation type="submission" date="2020-03" db="EMBL/GenBank/DDBJ databases">
        <authorList>
            <person name="Ichikawa N."/>
            <person name="Kimura A."/>
            <person name="Kitahashi Y."/>
            <person name="Uohara A."/>
        </authorList>
    </citation>
    <scope>NUCLEOTIDE SEQUENCE [LARGE SCALE GENOMIC DNA]</scope>
    <source>
        <strain evidence="8 9">NBRC 108639</strain>
    </source>
</reference>
<sequence length="297" mass="29599">MPFLFIAVAAAAWGSGGAAAAILYRDSGLGPIAVSWWRMVIGVAILGAVLAFRRRRAAPAPRRARRRDLVAIGLGLAVYQTAFYGAVAYVGLAVATVVTLGAGPVLIAFGARVTMGERLGRAGAVSVVLALAGLALLTSGSGGTGTRPALGLALSLLSACGYAGVTLLTRARGTSGQAYDTAFAGFVVGGVCLLPFALVEGLLPATVTYSAGTLAWLLYLGAVPSALAYGLFFAGLAHVRAATASVVALLEPVVAAGIAVALLGERLSTAAMAGTVVLLGAVAALLVTESAYEPAVT</sequence>
<evidence type="ECO:0000313" key="8">
    <source>
        <dbReference type="EMBL" id="GFJ77792.1"/>
    </source>
</evidence>
<feature type="transmembrane region" description="Helical" evidence="6">
    <location>
        <begin position="215"/>
        <end position="237"/>
    </location>
</feature>